<dbReference type="GO" id="GO:0030245">
    <property type="term" value="P:cellulose catabolic process"/>
    <property type="evidence" value="ECO:0007669"/>
    <property type="project" value="UniProtKB-KW"/>
</dbReference>
<proteinExistence type="inferred from homology"/>
<evidence type="ECO:0000259" key="13">
    <source>
        <dbReference type="SMART" id="SM01217"/>
    </source>
</evidence>
<dbReference type="InterPro" id="IPR050288">
    <property type="entry name" value="Cellulose_deg_GH3"/>
</dbReference>
<feature type="domain" description="Fibronectin type III-like" evidence="13">
    <location>
        <begin position="712"/>
        <end position="781"/>
    </location>
</feature>
<dbReference type="InterPro" id="IPR002772">
    <property type="entry name" value="Glyco_hydro_3_C"/>
</dbReference>
<evidence type="ECO:0000313" key="14">
    <source>
        <dbReference type="EMBL" id="KAK6981581.1"/>
    </source>
</evidence>
<dbReference type="InterPro" id="IPR026891">
    <property type="entry name" value="Fn3-like"/>
</dbReference>
<evidence type="ECO:0000256" key="10">
    <source>
        <dbReference type="ARBA" id="ARBA00023326"/>
    </source>
</evidence>
<dbReference type="Pfam" id="PF14310">
    <property type="entry name" value="Fn3-like"/>
    <property type="match status" value="1"/>
</dbReference>
<dbReference type="InterPro" id="IPR017853">
    <property type="entry name" value="GH"/>
</dbReference>
<evidence type="ECO:0000256" key="2">
    <source>
        <dbReference type="ARBA" id="ARBA00004987"/>
    </source>
</evidence>
<dbReference type="InterPro" id="IPR036881">
    <property type="entry name" value="Glyco_hydro_3_C_sf"/>
</dbReference>
<dbReference type="Gene3D" id="3.20.20.300">
    <property type="entry name" value="Glycoside hydrolase, family 3, N-terminal domain"/>
    <property type="match status" value="1"/>
</dbReference>
<evidence type="ECO:0000256" key="4">
    <source>
        <dbReference type="ARBA" id="ARBA00012744"/>
    </source>
</evidence>
<dbReference type="SUPFAM" id="SSF51445">
    <property type="entry name" value="(Trans)glycosidases"/>
    <property type="match status" value="1"/>
</dbReference>
<evidence type="ECO:0000256" key="12">
    <source>
        <dbReference type="SAM" id="SignalP"/>
    </source>
</evidence>
<dbReference type="Proteomes" id="UP001362999">
    <property type="component" value="Unassembled WGS sequence"/>
</dbReference>
<protein>
    <recommendedName>
        <fullName evidence="4 11">beta-glucosidase</fullName>
        <ecNumber evidence="4 11">3.2.1.21</ecNumber>
    </recommendedName>
</protein>
<evidence type="ECO:0000256" key="11">
    <source>
        <dbReference type="RuleBase" id="RU361161"/>
    </source>
</evidence>
<accession>A0AAV9ZHN1</accession>
<dbReference type="PROSITE" id="PS00775">
    <property type="entry name" value="GLYCOSYL_HYDROL_F3"/>
    <property type="match status" value="1"/>
</dbReference>
<comment type="caution">
    <text evidence="14">The sequence shown here is derived from an EMBL/GenBank/DDBJ whole genome shotgun (WGS) entry which is preliminary data.</text>
</comment>
<evidence type="ECO:0000256" key="1">
    <source>
        <dbReference type="ARBA" id="ARBA00000448"/>
    </source>
</evidence>
<feature type="chain" id="PRO_5043440856" description="beta-glucosidase" evidence="12">
    <location>
        <begin position="25"/>
        <end position="792"/>
    </location>
</feature>
<keyword evidence="6" id="KW-0136">Cellulose degradation</keyword>
<gene>
    <name evidence="14" type="ORF">R3P38DRAFT_3376159</name>
</gene>
<dbReference type="Gene3D" id="3.40.50.1700">
    <property type="entry name" value="Glycoside hydrolase family 3 C-terminal domain"/>
    <property type="match status" value="1"/>
</dbReference>
<evidence type="ECO:0000256" key="5">
    <source>
        <dbReference type="ARBA" id="ARBA00022801"/>
    </source>
</evidence>
<organism evidence="14 15">
    <name type="scientific">Favolaschia claudopus</name>
    <dbReference type="NCBI Taxonomy" id="2862362"/>
    <lineage>
        <taxon>Eukaryota</taxon>
        <taxon>Fungi</taxon>
        <taxon>Dikarya</taxon>
        <taxon>Basidiomycota</taxon>
        <taxon>Agaricomycotina</taxon>
        <taxon>Agaricomycetes</taxon>
        <taxon>Agaricomycetidae</taxon>
        <taxon>Agaricales</taxon>
        <taxon>Marasmiineae</taxon>
        <taxon>Mycenaceae</taxon>
        <taxon>Favolaschia</taxon>
    </lineage>
</organism>
<dbReference type="FunFam" id="3.20.20.300:FF:000002">
    <property type="entry name" value="Probable beta-glucosidase"/>
    <property type="match status" value="1"/>
</dbReference>
<keyword evidence="9 11" id="KW-0326">Glycosidase</keyword>
<feature type="signal peptide" evidence="12">
    <location>
        <begin position="1"/>
        <end position="24"/>
    </location>
</feature>
<evidence type="ECO:0000313" key="15">
    <source>
        <dbReference type="Proteomes" id="UP001362999"/>
    </source>
</evidence>
<keyword evidence="10 11" id="KW-0624">Polysaccharide degradation</keyword>
<dbReference type="PANTHER" id="PTHR42715:SF2">
    <property type="entry name" value="BETA-GLUCOSIDASE F-RELATED"/>
    <property type="match status" value="1"/>
</dbReference>
<dbReference type="Pfam" id="PF00933">
    <property type="entry name" value="Glyco_hydro_3"/>
    <property type="match status" value="1"/>
</dbReference>
<dbReference type="PRINTS" id="PR00133">
    <property type="entry name" value="GLHYDRLASE3"/>
</dbReference>
<dbReference type="GO" id="GO:0008422">
    <property type="term" value="F:beta-glucosidase activity"/>
    <property type="evidence" value="ECO:0007669"/>
    <property type="project" value="UniProtKB-EC"/>
</dbReference>
<dbReference type="SUPFAM" id="SSF52279">
    <property type="entry name" value="Beta-D-glucan exohydrolase, C-terminal domain"/>
    <property type="match status" value="1"/>
</dbReference>
<evidence type="ECO:0000256" key="6">
    <source>
        <dbReference type="ARBA" id="ARBA00023001"/>
    </source>
</evidence>
<dbReference type="InterPro" id="IPR013783">
    <property type="entry name" value="Ig-like_fold"/>
</dbReference>
<dbReference type="AlphaFoldDB" id="A0AAV9ZHN1"/>
<name>A0AAV9ZHN1_9AGAR</name>
<dbReference type="EMBL" id="JAWWNJ010000149">
    <property type="protein sequence ID" value="KAK6981581.1"/>
    <property type="molecule type" value="Genomic_DNA"/>
</dbReference>
<dbReference type="SMART" id="SM01217">
    <property type="entry name" value="Fn3_like"/>
    <property type="match status" value="1"/>
</dbReference>
<evidence type="ECO:0000256" key="9">
    <source>
        <dbReference type="ARBA" id="ARBA00023295"/>
    </source>
</evidence>
<dbReference type="InterPro" id="IPR036962">
    <property type="entry name" value="Glyco_hydro_3_N_sf"/>
</dbReference>
<evidence type="ECO:0000256" key="8">
    <source>
        <dbReference type="ARBA" id="ARBA00023277"/>
    </source>
</evidence>
<dbReference type="EC" id="3.2.1.21" evidence="4 11"/>
<keyword evidence="7" id="KW-0325">Glycoprotein</keyword>
<dbReference type="Pfam" id="PF01915">
    <property type="entry name" value="Glyco_hydro_3_C"/>
    <property type="match status" value="1"/>
</dbReference>
<keyword evidence="12" id="KW-0732">Signal</keyword>
<dbReference type="FunFam" id="3.40.50.1700:FF:000003">
    <property type="entry name" value="Probable beta-glucosidase"/>
    <property type="match status" value="1"/>
</dbReference>
<keyword evidence="8 11" id="KW-0119">Carbohydrate metabolism</keyword>
<comment type="catalytic activity">
    <reaction evidence="1 11">
        <text>Hydrolysis of terminal, non-reducing beta-D-glucosyl residues with release of beta-D-glucose.</text>
        <dbReference type="EC" id="3.2.1.21"/>
    </reaction>
</comment>
<dbReference type="InterPro" id="IPR019800">
    <property type="entry name" value="Glyco_hydro_3_AS"/>
</dbReference>
<comment type="similarity">
    <text evidence="3 11">Belongs to the glycosyl hydrolase 3 family.</text>
</comment>
<keyword evidence="15" id="KW-1185">Reference proteome</keyword>
<evidence type="ECO:0000256" key="3">
    <source>
        <dbReference type="ARBA" id="ARBA00005336"/>
    </source>
</evidence>
<comment type="pathway">
    <text evidence="2 11">Glycan metabolism; cellulose degradation.</text>
</comment>
<dbReference type="Gene3D" id="2.60.40.10">
    <property type="entry name" value="Immunoglobulins"/>
    <property type="match status" value="1"/>
</dbReference>
<dbReference type="PANTHER" id="PTHR42715">
    <property type="entry name" value="BETA-GLUCOSIDASE"/>
    <property type="match status" value="1"/>
</dbReference>
<evidence type="ECO:0000256" key="7">
    <source>
        <dbReference type="ARBA" id="ARBA00023180"/>
    </source>
</evidence>
<keyword evidence="5 11" id="KW-0378">Hydrolase</keyword>
<dbReference type="InterPro" id="IPR001764">
    <property type="entry name" value="Glyco_hydro_3_N"/>
</dbReference>
<sequence length="792" mass="83721">MMHKAILLAATLVAVPAIANVVTGVPDPAPPGYEQWVSPVITPSPNVVGTGDWTLAVARAKKFVAGLTLAEKINVTTGVDIVGTCVGNTGTIPRFGWKGLCLQDSPLGVRLAKAGSVSAFPAAINAAATWDTNLIEARGRAMGAEFRGKGVNIALGPMTNMGRQAAAGRNWEGFGGDPFLSGVATAKTITGIQSNGVIATVKHFIANEQEHFRGGSMASQISSANIDDKTFHELYLWPFAEAVKVGVGAAMCSYNKINQTQACQNSKIINGVLKEELGFMGFIMSDWAAMIDGIQPALAGLDMNMPGFFAYGRGPQDEANPAIAVNTWWGSHLIEMVKNGSVPESRVDDMVTRTFAAYYKFGQDFGYPPVSISDVNVNVQGNHAQLIRQIGAASTVLLKNTNKALPLNVKNIKRIAVIGSDSVPNPNGPNACGDRGCNVGTLAMGWGSGTANFPYLVDPLSAIKSHFKSHNSAATIVSAPSDFDLDAVAAAASGAEACLVFVNADSGEGYINVSGNQGDRNNLTLWNAGDNLILATASVCANTVVVMHVVGPVLVEAWVGHPNVTAVLNAGLPGQESGNAVVDVLFGEVNPSGKLPYTMAKRREDYPADILYNSGEGTPQITYDEGLNIDYRWFDAKNIEPRFEFGFGLSYTTFSYSGLRISKSLFPRDADSVVASHGSSPVGQQGGPAALYNHVLTVSFAVKNTGSLSGNEVSQLYLTFPAGTGEPPKVLRGFARTYVLRGLTSFVTISMRQKDVSVWDVVKQKWVVPRGTFTVHVGGSSRSLPLSGTFSM</sequence>
<reference evidence="14 15" key="1">
    <citation type="journal article" date="2024" name="J Genomics">
        <title>Draft genome sequencing and assembly of Favolaschia claudopus CIRM-BRFM 2984 isolated from oak limbs.</title>
        <authorList>
            <person name="Navarro D."/>
            <person name="Drula E."/>
            <person name="Chaduli D."/>
            <person name="Cazenave R."/>
            <person name="Ahrendt S."/>
            <person name="Wang J."/>
            <person name="Lipzen A."/>
            <person name="Daum C."/>
            <person name="Barry K."/>
            <person name="Grigoriev I.V."/>
            <person name="Favel A."/>
            <person name="Rosso M.N."/>
            <person name="Martin F."/>
        </authorList>
    </citation>
    <scope>NUCLEOTIDE SEQUENCE [LARGE SCALE GENOMIC DNA]</scope>
    <source>
        <strain evidence="14 15">CIRM-BRFM 2984</strain>
    </source>
</reference>